<keyword evidence="3" id="KW-0238">DNA-binding</keyword>
<keyword evidence="7" id="KW-1185">Reference proteome</keyword>
<dbReference type="Proteomes" id="UP001501788">
    <property type="component" value="Unassembled WGS sequence"/>
</dbReference>
<dbReference type="InterPro" id="IPR036388">
    <property type="entry name" value="WH-like_DNA-bd_sf"/>
</dbReference>
<keyword evidence="2" id="KW-0805">Transcription regulation</keyword>
<evidence type="ECO:0000313" key="6">
    <source>
        <dbReference type="EMBL" id="GAA4422210.1"/>
    </source>
</evidence>
<dbReference type="Pfam" id="PF00126">
    <property type="entry name" value="HTH_1"/>
    <property type="match status" value="1"/>
</dbReference>
<dbReference type="Gene3D" id="1.10.10.10">
    <property type="entry name" value="Winged helix-like DNA-binding domain superfamily/Winged helix DNA-binding domain"/>
    <property type="match status" value="1"/>
</dbReference>
<feature type="domain" description="HTH lysR-type" evidence="5">
    <location>
        <begin position="19"/>
        <end position="71"/>
    </location>
</feature>
<dbReference type="RefSeq" id="WP_345062360.1">
    <property type="nucleotide sequence ID" value="NZ_BAABEX010000007.1"/>
</dbReference>
<dbReference type="InterPro" id="IPR005119">
    <property type="entry name" value="LysR_subst-bd"/>
</dbReference>
<reference evidence="7" key="1">
    <citation type="journal article" date="2019" name="Int. J. Syst. Evol. Microbiol.">
        <title>The Global Catalogue of Microorganisms (GCM) 10K type strain sequencing project: providing services to taxonomists for standard genome sequencing and annotation.</title>
        <authorList>
            <consortium name="The Broad Institute Genomics Platform"/>
            <consortium name="The Broad Institute Genome Sequencing Center for Infectious Disease"/>
            <person name="Wu L."/>
            <person name="Ma J."/>
        </authorList>
    </citation>
    <scope>NUCLEOTIDE SEQUENCE [LARGE SCALE GENOMIC DNA]</scope>
    <source>
        <strain evidence="7">JCM 31890</strain>
    </source>
</reference>
<dbReference type="PANTHER" id="PTHR30419">
    <property type="entry name" value="HTH-TYPE TRANSCRIPTIONAL REGULATOR YBHD"/>
    <property type="match status" value="1"/>
</dbReference>
<dbReference type="InterPro" id="IPR000847">
    <property type="entry name" value="LysR_HTH_N"/>
</dbReference>
<sequence length="330" mass="35076">MLFRAMKADLHAALVSLPLRHFLEVARTGSVSQAAQHLHVAASAVSRQLSKLEGALGVALFERQVRGMQLTLAGERLLQHVAGLETDSEHLVPQLLDLGRQAQQRVRLACTEGFAAGLVPRCIAAYREVHPGTQFQLRVESPAAVSALLLRSEVDLALRFSLAPEPGVAVLHASPAPVFALMVPSHPLAGRARLGVRDVVDYPVLTGEPHTTGRQLFDLACALEGLHCVPAMESNVSSALLPMLGPRDVALASYATAAHWVEAGRLVARPLSDAPLQQRQSQLLARQGAALAPGAVQFAQALVRALQQAQPPRARKAVGAGGRKPRRAAA</sequence>
<dbReference type="Pfam" id="PF03466">
    <property type="entry name" value="LysR_substrate"/>
    <property type="match status" value="1"/>
</dbReference>
<evidence type="ECO:0000256" key="3">
    <source>
        <dbReference type="ARBA" id="ARBA00023125"/>
    </source>
</evidence>
<dbReference type="Gene3D" id="3.40.190.290">
    <property type="match status" value="1"/>
</dbReference>
<dbReference type="EMBL" id="BAABEX010000007">
    <property type="protein sequence ID" value="GAA4422210.1"/>
    <property type="molecule type" value="Genomic_DNA"/>
</dbReference>
<dbReference type="SUPFAM" id="SSF46785">
    <property type="entry name" value="Winged helix' DNA-binding domain"/>
    <property type="match status" value="1"/>
</dbReference>
<protein>
    <submittedName>
        <fullName evidence="6">LysR family transcriptional regulator</fullName>
    </submittedName>
</protein>
<comment type="caution">
    <text evidence="6">The sequence shown here is derived from an EMBL/GenBank/DDBJ whole genome shotgun (WGS) entry which is preliminary data.</text>
</comment>
<evidence type="ECO:0000256" key="4">
    <source>
        <dbReference type="ARBA" id="ARBA00023163"/>
    </source>
</evidence>
<dbReference type="PRINTS" id="PR00039">
    <property type="entry name" value="HTHLYSR"/>
</dbReference>
<dbReference type="SUPFAM" id="SSF53850">
    <property type="entry name" value="Periplasmic binding protein-like II"/>
    <property type="match status" value="1"/>
</dbReference>
<evidence type="ECO:0000259" key="5">
    <source>
        <dbReference type="PROSITE" id="PS50931"/>
    </source>
</evidence>
<dbReference type="PANTHER" id="PTHR30419:SF8">
    <property type="entry name" value="NITROGEN ASSIMILATION TRANSCRIPTIONAL ACTIVATOR-RELATED"/>
    <property type="match status" value="1"/>
</dbReference>
<proteinExistence type="inferred from homology"/>
<organism evidence="6 7">
    <name type="scientific">Acidovorax lacteus</name>
    <dbReference type="NCBI Taxonomy" id="1924988"/>
    <lineage>
        <taxon>Bacteria</taxon>
        <taxon>Pseudomonadati</taxon>
        <taxon>Pseudomonadota</taxon>
        <taxon>Betaproteobacteria</taxon>
        <taxon>Burkholderiales</taxon>
        <taxon>Comamonadaceae</taxon>
        <taxon>Acidovorax</taxon>
    </lineage>
</organism>
<accession>A0ABP8L4Q1</accession>
<evidence type="ECO:0000313" key="7">
    <source>
        <dbReference type="Proteomes" id="UP001501788"/>
    </source>
</evidence>
<keyword evidence="4" id="KW-0804">Transcription</keyword>
<dbReference type="InterPro" id="IPR036390">
    <property type="entry name" value="WH_DNA-bd_sf"/>
</dbReference>
<dbReference type="InterPro" id="IPR050950">
    <property type="entry name" value="HTH-type_LysR_regulators"/>
</dbReference>
<gene>
    <name evidence="6" type="ORF">GCM10023090_13000</name>
</gene>
<evidence type="ECO:0000256" key="2">
    <source>
        <dbReference type="ARBA" id="ARBA00023015"/>
    </source>
</evidence>
<dbReference type="PROSITE" id="PS50931">
    <property type="entry name" value="HTH_LYSR"/>
    <property type="match status" value="1"/>
</dbReference>
<name>A0ABP8L4Q1_9BURK</name>
<evidence type="ECO:0000256" key="1">
    <source>
        <dbReference type="ARBA" id="ARBA00009437"/>
    </source>
</evidence>
<comment type="similarity">
    <text evidence="1">Belongs to the LysR transcriptional regulatory family.</text>
</comment>